<feature type="transmembrane region" description="Helical" evidence="1">
    <location>
        <begin position="43"/>
        <end position="69"/>
    </location>
</feature>
<accession>A0A7S3XY50</accession>
<keyword evidence="1" id="KW-0472">Membrane</keyword>
<keyword evidence="1" id="KW-1133">Transmembrane helix</keyword>
<sequence>MAEWNKSIAAEEQDGMAEWWQEDSSVCPSNDNPNGQHERHQRVALLLLSCSIIPGLIAAVVLITLILLLADTTMFFGVAISALFGSLLSLLPLPCIAAAKTSSRKTRGFKILLFVQLILSLVLSIVCLVFFLPQDICASNFQIAEPGVTGGSSSLGISVELAANINNPNHFGATIEYADGTVEYQSEILGIVYSTANTSSIRVGPHASRFVEAELIFQPDLSGLSGSAGLSLAQKCIFGNKVEVDINLTLYMDILSSGFQRAFDLPALAAWFSCDSDELLTPSSSDDTAEEGESYCVKL</sequence>
<feature type="transmembrane region" description="Helical" evidence="1">
    <location>
        <begin position="111"/>
        <end position="132"/>
    </location>
</feature>
<feature type="transmembrane region" description="Helical" evidence="1">
    <location>
        <begin position="75"/>
        <end position="99"/>
    </location>
</feature>
<organism evidence="2">
    <name type="scientific">Heterosigma akashiwo</name>
    <name type="common">Chromophytic alga</name>
    <name type="synonym">Heterosigma carterae</name>
    <dbReference type="NCBI Taxonomy" id="2829"/>
    <lineage>
        <taxon>Eukaryota</taxon>
        <taxon>Sar</taxon>
        <taxon>Stramenopiles</taxon>
        <taxon>Ochrophyta</taxon>
        <taxon>Raphidophyceae</taxon>
        <taxon>Chattonellales</taxon>
        <taxon>Chattonellaceae</taxon>
        <taxon>Heterosigma</taxon>
    </lineage>
</organism>
<gene>
    <name evidence="2" type="ORF">HAKA00212_LOCUS14178</name>
</gene>
<proteinExistence type="predicted"/>
<dbReference type="EMBL" id="HBIU01030692">
    <property type="protein sequence ID" value="CAE0635436.1"/>
    <property type="molecule type" value="Transcribed_RNA"/>
</dbReference>
<name>A0A7S3XY50_HETAK</name>
<evidence type="ECO:0000313" key="2">
    <source>
        <dbReference type="EMBL" id="CAE0635436.1"/>
    </source>
</evidence>
<keyword evidence="1" id="KW-0812">Transmembrane</keyword>
<dbReference type="AlphaFoldDB" id="A0A7S3XY50"/>
<protein>
    <submittedName>
        <fullName evidence="2">Uncharacterized protein</fullName>
    </submittedName>
</protein>
<reference evidence="2" key="1">
    <citation type="submission" date="2021-01" db="EMBL/GenBank/DDBJ databases">
        <authorList>
            <person name="Corre E."/>
            <person name="Pelletier E."/>
            <person name="Niang G."/>
            <person name="Scheremetjew M."/>
            <person name="Finn R."/>
            <person name="Kale V."/>
            <person name="Holt S."/>
            <person name="Cochrane G."/>
            <person name="Meng A."/>
            <person name="Brown T."/>
            <person name="Cohen L."/>
        </authorList>
    </citation>
    <scope>NUCLEOTIDE SEQUENCE</scope>
    <source>
        <strain evidence="2">CCMP3107</strain>
    </source>
</reference>
<evidence type="ECO:0000256" key="1">
    <source>
        <dbReference type="SAM" id="Phobius"/>
    </source>
</evidence>